<name>A0ABN3BHT7_9ACTN</name>
<protein>
    <recommendedName>
        <fullName evidence="3">Transposase</fullName>
    </recommendedName>
</protein>
<reference evidence="1 2" key="1">
    <citation type="journal article" date="2019" name="Int. J. Syst. Evol. Microbiol.">
        <title>The Global Catalogue of Microorganisms (GCM) 10K type strain sequencing project: providing services to taxonomists for standard genome sequencing and annotation.</title>
        <authorList>
            <consortium name="The Broad Institute Genomics Platform"/>
            <consortium name="The Broad Institute Genome Sequencing Center for Infectious Disease"/>
            <person name="Wu L."/>
            <person name="Ma J."/>
        </authorList>
    </citation>
    <scope>NUCLEOTIDE SEQUENCE [LARGE SCALE GENOMIC DNA]</scope>
    <source>
        <strain evidence="1 2">JCM 14924</strain>
    </source>
</reference>
<proteinExistence type="predicted"/>
<organism evidence="1 2">
    <name type="scientific">Streptomyces bangladeshensis</name>
    <dbReference type="NCBI Taxonomy" id="295352"/>
    <lineage>
        <taxon>Bacteria</taxon>
        <taxon>Bacillati</taxon>
        <taxon>Actinomycetota</taxon>
        <taxon>Actinomycetes</taxon>
        <taxon>Kitasatosporales</taxon>
        <taxon>Streptomycetaceae</taxon>
        <taxon>Streptomyces</taxon>
    </lineage>
</organism>
<evidence type="ECO:0000313" key="2">
    <source>
        <dbReference type="Proteomes" id="UP001501391"/>
    </source>
</evidence>
<dbReference type="EMBL" id="BAAAOQ010000008">
    <property type="protein sequence ID" value="GAA2196124.1"/>
    <property type="molecule type" value="Genomic_DNA"/>
</dbReference>
<evidence type="ECO:0008006" key="3">
    <source>
        <dbReference type="Google" id="ProtNLM"/>
    </source>
</evidence>
<comment type="caution">
    <text evidence="1">The sequence shown here is derived from an EMBL/GenBank/DDBJ whole genome shotgun (WGS) entry which is preliminary data.</text>
</comment>
<keyword evidence="2" id="KW-1185">Reference proteome</keyword>
<dbReference type="Proteomes" id="UP001501391">
    <property type="component" value="Unassembled WGS sequence"/>
</dbReference>
<accession>A0ABN3BHT7</accession>
<dbReference type="RefSeq" id="WP_158103188.1">
    <property type="nucleotide sequence ID" value="NZ_BAAAOQ010000008.1"/>
</dbReference>
<gene>
    <name evidence="1" type="ORF">GCM10009787_29100</name>
</gene>
<evidence type="ECO:0000313" key="1">
    <source>
        <dbReference type="EMBL" id="GAA2196124.1"/>
    </source>
</evidence>
<sequence>MTKRRWAFMRLLEQYIVWLVKQFPVPDRLDRRPSRAVLRALCACCNSRAPHAR</sequence>